<dbReference type="GO" id="GO:0005737">
    <property type="term" value="C:cytoplasm"/>
    <property type="evidence" value="ECO:0007669"/>
    <property type="project" value="UniProtKB-SubCell"/>
</dbReference>
<dbReference type="InterPro" id="IPR006077">
    <property type="entry name" value="Vinculin/catenin"/>
</dbReference>
<sequence>MGHFGYQDAPGKIHLETMMKELPNRHVLLALYLLTSCSSCPPPSLSREAMEPFYLYDIRAVTSNKTIERIISPMAAQLCHLMIAAEWDGVNNERLAELEKAAEELAKATEELAYVARRVAHESNDELLAGEMLPAAKSLLASGRSILLVAQKLHIQPDVQSHQEELIHSAKRVLMETVKILQLEDDAVVTSITQAAHWLRDCLTALEFAGDMPALLAAFRDFSESLLLLNNLTERHIQALRDSPPQKSLAQTLQFLRKCVPMLHAAKHSHLKHPQDQQVSGSKNYIFHLMNSTIKELISLLTNTTRNKELLERNGLFSQDLSQLLGLLFNPNPAHLAEGEFSLCVETVIFHCMLLANSSRPSIKLQLIKHCHHLLMLKKSISNYGSVMEELPAQSQLECNLEEKCHAMRVEVEILDQTMLTAVLCQILDTFTDIHEPLKRLMEAALEPTTVQYSPAGEDGFLRKLQPLITAFFSHAHQMLKVANFVLARCTNLKIFKEIEDRVDCLNRLLATVPLLLTEMSKDPNKINIQEQLQTFYQRWAWTTESLLACVDETINLPEFLDLSIQEMADHGQCCEQELESQNSGRFSWHAAHMTSRAARVIQVTNRFVDKVRDPIFKNGLLVLVKQLEISILEVRTATSHCLEGISCLQTRNAFSKRVKHLMDSTRNVRAGLDESNHPDILSPLREQIRSLDIPKELCCFSAQDHIELRPPAVIKQSPTHNTELVEEFLSEQLPSATSPLEMLPRAGNLNPGRVDLHPVINEFITAAKKHDMTAVNTACCGLLELSDCCVDAAQEALPIVKSPLLEKLTHYRKIVLLTPSVISLAREIGPNPVSRADRLLPTAVLLSEKICETNQCLVAVAGSWYSLVQQLFCTVAPADFLKSKQTLDEIMQTLATVVQLAADVAHTDCKEECTIVPKIQERFVRVQAKFTRAQTNTKHLLEKALSSDCFHSHQDHLEGICLLWSVSIQVLLSAVDQFTGRDVLFLGELRNTMKHKLRLRDVLAAVSESSLRIQEAARLSYLACAEHSVQRDILALREEVKVLTEALLQVVDVLSVAPVPATNLSIRAELLQRELAVRVKALLLLLTSTNREYTRVIQSILILAWPPARAQGGDGMMVKQAGQIMANVQLVKTTIEDALENTAHLKMRESLLSLTDHLLLLTAELLGRAGEQLQSQQDKELVQLDYIAWEWSAKAHYVVTQLQSLKDIDKAALELIKQCLQNSESRAVANQCHGKAELSPAKIPSTKHQNLTHQANSANAWPTMSESRGLTARDAFEIMLLTDSPNDSHSTSSEQGKEATPAALPEDAGQWQDDSNKMSQVTKEMATGMSHMALFLKRKGPITTKEQLTACASQMASNGQVFVRFGHLIAKNCLDERCATELLCVTEQIQTISNQLRIISRVKAATAGSKCSAELLVNNAQNLFQVVLQSLKAAEAVCVKGLRKPDPDSEAAEAAAFCIQWKKKLLWHRVKETLNSDRDEFGLRRTRAGCEPTLTAMVQEPSSQN</sequence>
<proteinExistence type="inferred from homology"/>
<keyword evidence="3" id="KW-0963">Cytoplasm</keyword>
<dbReference type="PRINTS" id="PR00806">
    <property type="entry name" value="VINCULIN"/>
</dbReference>
<name>A0A8C4VID3_9SAUR</name>
<reference evidence="6" key="1">
    <citation type="submission" date="2025-08" db="UniProtKB">
        <authorList>
            <consortium name="Ensembl"/>
        </authorList>
    </citation>
    <scope>IDENTIFICATION</scope>
</reference>
<dbReference type="PANTHER" id="PTHR18914">
    <property type="entry name" value="ALPHA CATENIN"/>
    <property type="match status" value="1"/>
</dbReference>
<dbReference type="InterPro" id="IPR036723">
    <property type="entry name" value="Alpha-catenin/vinculin-like_sf"/>
</dbReference>
<dbReference type="GO" id="GO:0098609">
    <property type="term" value="P:cell-cell adhesion"/>
    <property type="evidence" value="ECO:0007669"/>
    <property type="project" value="TreeGrafter"/>
</dbReference>
<dbReference type="RefSeq" id="XP_030414070.1">
    <property type="nucleotide sequence ID" value="XM_030558210.1"/>
</dbReference>
<feature type="region of interest" description="Disordered" evidence="5">
    <location>
        <begin position="1284"/>
        <end position="1318"/>
    </location>
</feature>
<protein>
    <submittedName>
        <fullName evidence="6">Catenin alpha-2-like</fullName>
    </submittedName>
</protein>
<dbReference type="GeneID" id="115649328"/>
<dbReference type="GO" id="GO:0005912">
    <property type="term" value="C:adherens junction"/>
    <property type="evidence" value="ECO:0007669"/>
    <property type="project" value="TreeGrafter"/>
</dbReference>
<reference evidence="6" key="2">
    <citation type="submission" date="2025-09" db="UniProtKB">
        <authorList>
            <consortium name="Ensembl"/>
        </authorList>
    </citation>
    <scope>IDENTIFICATION</scope>
</reference>
<comment type="similarity">
    <text evidence="2">Belongs to the vinculin/alpha-catenin family.</text>
</comment>
<dbReference type="OrthoDB" id="29742at2759"/>
<evidence type="ECO:0000256" key="3">
    <source>
        <dbReference type="ARBA" id="ARBA00022490"/>
    </source>
</evidence>
<feature type="compositionally biased region" description="Polar residues" evidence="5">
    <location>
        <begin position="1284"/>
        <end position="1295"/>
    </location>
</feature>
<dbReference type="GO" id="GO:0016477">
    <property type="term" value="P:cell migration"/>
    <property type="evidence" value="ECO:0007669"/>
    <property type="project" value="TreeGrafter"/>
</dbReference>
<dbReference type="GO" id="GO:0008013">
    <property type="term" value="F:beta-catenin binding"/>
    <property type="evidence" value="ECO:0007669"/>
    <property type="project" value="TreeGrafter"/>
</dbReference>
<comment type="subcellular location">
    <subcellularLocation>
        <location evidence="1">Cytoplasm</location>
    </subcellularLocation>
</comment>
<feature type="coiled-coil region" evidence="4">
    <location>
        <begin position="91"/>
        <end position="118"/>
    </location>
</feature>
<dbReference type="GO" id="GO:0051015">
    <property type="term" value="F:actin filament binding"/>
    <property type="evidence" value="ECO:0007669"/>
    <property type="project" value="InterPro"/>
</dbReference>
<keyword evidence="4" id="KW-0175">Coiled coil</keyword>
<accession>A0A8C4VID3</accession>
<evidence type="ECO:0000313" key="6">
    <source>
        <dbReference type="Ensembl" id="ENSGEVP00005001363.1"/>
    </source>
</evidence>
<dbReference type="GeneTree" id="ENSGT01030000234543"/>
<dbReference type="GO" id="GO:0016342">
    <property type="term" value="C:catenin complex"/>
    <property type="evidence" value="ECO:0007669"/>
    <property type="project" value="TreeGrafter"/>
</dbReference>
<evidence type="ECO:0000313" key="7">
    <source>
        <dbReference type="Proteomes" id="UP000694390"/>
    </source>
</evidence>
<dbReference type="SUPFAM" id="SSF47220">
    <property type="entry name" value="alpha-catenin/vinculin-like"/>
    <property type="match status" value="4"/>
</dbReference>
<evidence type="ECO:0000256" key="4">
    <source>
        <dbReference type="SAM" id="Coils"/>
    </source>
</evidence>
<dbReference type="Pfam" id="PF01044">
    <property type="entry name" value="Vinculin"/>
    <property type="match status" value="2"/>
</dbReference>
<organism evidence="6 7">
    <name type="scientific">Gopherus evgoodei</name>
    <name type="common">Goodes thornscrub tortoise</name>
    <dbReference type="NCBI Taxonomy" id="1825980"/>
    <lineage>
        <taxon>Eukaryota</taxon>
        <taxon>Metazoa</taxon>
        <taxon>Chordata</taxon>
        <taxon>Craniata</taxon>
        <taxon>Vertebrata</taxon>
        <taxon>Euteleostomi</taxon>
        <taxon>Archelosauria</taxon>
        <taxon>Testudinata</taxon>
        <taxon>Testudines</taxon>
        <taxon>Cryptodira</taxon>
        <taxon>Durocryptodira</taxon>
        <taxon>Testudinoidea</taxon>
        <taxon>Testudinidae</taxon>
        <taxon>Gopherus</taxon>
    </lineage>
</organism>
<dbReference type="Gene3D" id="1.20.120.230">
    <property type="entry name" value="Alpha-catenin/vinculin-like"/>
    <property type="match status" value="5"/>
</dbReference>
<evidence type="ECO:0000256" key="1">
    <source>
        <dbReference type="ARBA" id="ARBA00004496"/>
    </source>
</evidence>
<evidence type="ECO:0000256" key="5">
    <source>
        <dbReference type="SAM" id="MobiDB-lite"/>
    </source>
</evidence>
<evidence type="ECO:0000256" key="2">
    <source>
        <dbReference type="ARBA" id="ARBA00008376"/>
    </source>
</evidence>
<keyword evidence="7" id="KW-1185">Reference proteome</keyword>
<dbReference type="Proteomes" id="UP000694390">
    <property type="component" value="Unassembled WGS sequence"/>
</dbReference>
<dbReference type="Ensembl" id="ENSGEVT00005001444.1">
    <property type="protein sequence ID" value="ENSGEVP00005001363.1"/>
    <property type="gene ID" value="ENSGEVG00005001063.1"/>
</dbReference>
<gene>
    <name evidence="6" type="primary">LOC115649328</name>
</gene>
<dbReference type="PANTHER" id="PTHR18914:SF30">
    <property type="entry name" value="VINCULIN_ALPHA-CATENIN FAMILY MEMBER 1"/>
    <property type="match status" value="1"/>
</dbReference>